<sequence>MSKLEGNPFADPFKDPAVQRVVSPAASVGNNSTSQSVIEEYNPFAPSASAGQATNSTPPAVSMGQDELFRRQEELSKREQEQNRRQQTQPQANGVGFGAQNRDHNWPPLPSIVPLKPCFYQDIDVEIPQQFQETVRWVYHVYLLYVLALAFNLVASLLFVLFAGGPIGLPFLAVIQLALFTPCAFLLWFRPVYKAFRDDSSFNFLVFFLVLFLHTIFCFIQALGLSEYACGWSDTLSIIRTHFFVGLVMLCSAAFFSLAFVGMCLSLIKVHRWYRGAGFSFDKARQEFSSGVMSDRNVQQAANQAARAAAAHAVNEMTGGRY</sequence>
<dbReference type="PANTHER" id="PTHR10687:SF2">
    <property type="entry name" value="SECRETORY CARRIER-ASSOCIATED MEMBRANE PROTEIN"/>
    <property type="match status" value="1"/>
</dbReference>
<comment type="subcellular location">
    <subcellularLocation>
        <location evidence="1 5">Membrane</location>
        <topology evidence="1 5">Multi-pass membrane protein</topology>
    </subcellularLocation>
</comment>
<organism evidence="7 8">
    <name type="scientific">Heterodera schachtii</name>
    <name type="common">Sugarbeet cyst nematode worm</name>
    <name type="synonym">Tylenchus schachtii</name>
    <dbReference type="NCBI Taxonomy" id="97005"/>
    <lineage>
        <taxon>Eukaryota</taxon>
        <taxon>Metazoa</taxon>
        <taxon>Ecdysozoa</taxon>
        <taxon>Nematoda</taxon>
        <taxon>Chromadorea</taxon>
        <taxon>Rhabditida</taxon>
        <taxon>Tylenchina</taxon>
        <taxon>Tylenchomorpha</taxon>
        <taxon>Tylenchoidea</taxon>
        <taxon>Heteroderidae</taxon>
        <taxon>Heteroderinae</taxon>
        <taxon>Heterodera</taxon>
    </lineage>
</organism>
<evidence type="ECO:0000256" key="6">
    <source>
        <dbReference type="SAM" id="MobiDB-lite"/>
    </source>
</evidence>
<evidence type="ECO:0000256" key="2">
    <source>
        <dbReference type="ARBA" id="ARBA00022692"/>
    </source>
</evidence>
<keyword evidence="4 5" id="KW-0472">Membrane</keyword>
<protein>
    <recommendedName>
        <fullName evidence="5">Secretory carrier-associated membrane protein</fullName>
        <shortName evidence="5">Secretory carrier membrane protein</shortName>
    </recommendedName>
</protein>
<feature type="transmembrane region" description="Helical" evidence="5">
    <location>
        <begin position="201"/>
        <end position="223"/>
    </location>
</feature>
<evidence type="ECO:0000256" key="4">
    <source>
        <dbReference type="ARBA" id="ARBA00023136"/>
    </source>
</evidence>
<accession>A0ABD2J339</accession>
<dbReference type="PANTHER" id="PTHR10687">
    <property type="entry name" value="SECRETORY CARRIER-ASSOCIATED MEMBRANE PROTEIN SCAMP"/>
    <property type="match status" value="1"/>
</dbReference>
<keyword evidence="2 5" id="KW-0812">Transmembrane</keyword>
<gene>
    <name evidence="7" type="ORF">niasHS_010061</name>
</gene>
<keyword evidence="5" id="KW-0813">Transport</keyword>
<dbReference type="EMBL" id="JBICCN010000232">
    <property type="protein sequence ID" value="KAL3084992.1"/>
    <property type="molecule type" value="Genomic_DNA"/>
</dbReference>
<comment type="caution">
    <text evidence="7">The sequence shown here is derived from an EMBL/GenBank/DDBJ whole genome shotgun (WGS) entry which is preliminary data.</text>
</comment>
<dbReference type="GO" id="GO:0016020">
    <property type="term" value="C:membrane"/>
    <property type="evidence" value="ECO:0007669"/>
    <property type="project" value="UniProtKB-SubCell"/>
</dbReference>
<proteinExistence type="inferred from homology"/>
<feature type="compositionally biased region" description="Basic and acidic residues" evidence="6">
    <location>
        <begin position="67"/>
        <end position="84"/>
    </location>
</feature>
<dbReference type="Proteomes" id="UP001620645">
    <property type="component" value="Unassembled WGS sequence"/>
</dbReference>
<dbReference type="InterPro" id="IPR007273">
    <property type="entry name" value="SCAMP"/>
</dbReference>
<keyword evidence="3 5" id="KW-1133">Transmembrane helix</keyword>
<feature type="transmembrane region" description="Helical" evidence="5">
    <location>
        <begin position="169"/>
        <end position="189"/>
    </location>
</feature>
<comment type="similarity">
    <text evidence="5">Belongs to the SCAMP family.</text>
</comment>
<keyword evidence="8" id="KW-1185">Reference proteome</keyword>
<evidence type="ECO:0000313" key="8">
    <source>
        <dbReference type="Proteomes" id="UP001620645"/>
    </source>
</evidence>
<feature type="transmembrane region" description="Helical" evidence="5">
    <location>
        <begin position="142"/>
        <end position="163"/>
    </location>
</feature>
<dbReference type="AlphaFoldDB" id="A0ABD2J339"/>
<evidence type="ECO:0000256" key="1">
    <source>
        <dbReference type="ARBA" id="ARBA00004141"/>
    </source>
</evidence>
<evidence type="ECO:0000313" key="7">
    <source>
        <dbReference type="EMBL" id="KAL3084992.1"/>
    </source>
</evidence>
<evidence type="ECO:0000256" key="3">
    <source>
        <dbReference type="ARBA" id="ARBA00022989"/>
    </source>
</evidence>
<reference evidence="7 8" key="1">
    <citation type="submission" date="2024-10" db="EMBL/GenBank/DDBJ databases">
        <authorList>
            <person name="Kim D."/>
        </authorList>
    </citation>
    <scope>NUCLEOTIDE SEQUENCE [LARGE SCALE GENOMIC DNA]</scope>
    <source>
        <strain evidence="7">Taebaek</strain>
    </source>
</reference>
<feature type="transmembrane region" description="Helical" evidence="5">
    <location>
        <begin position="243"/>
        <end position="268"/>
    </location>
</feature>
<feature type="region of interest" description="Disordered" evidence="6">
    <location>
        <begin position="39"/>
        <end position="100"/>
    </location>
</feature>
<evidence type="ECO:0000256" key="5">
    <source>
        <dbReference type="RuleBase" id="RU363122"/>
    </source>
</evidence>
<dbReference type="Pfam" id="PF04144">
    <property type="entry name" value="SCAMP"/>
    <property type="match status" value="1"/>
</dbReference>
<feature type="compositionally biased region" description="Polar residues" evidence="6">
    <location>
        <begin position="49"/>
        <end position="59"/>
    </location>
</feature>
<name>A0ABD2J339_HETSC</name>